<dbReference type="NCBIfam" id="TIGR03519">
    <property type="entry name" value="T9SS_PorP_fam"/>
    <property type="match status" value="1"/>
</dbReference>
<name>A0A5N5ITK2_9FLAO</name>
<dbReference type="InterPro" id="IPR019861">
    <property type="entry name" value="PorP/SprF_Bacteroidetes"/>
</dbReference>
<dbReference type="Proteomes" id="UP000319204">
    <property type="component" value="Unassembled WGS sequence"/>
</dbReference>
<proteinExistence type="predicted"/>
<evidence type="ECO:0000313" key="1">
    <source>
        <dbReference type="EMBL" id="KAB5484783.1"/>
    </source>
</evidence>
<dbReference type="OrthoDB" id="1114455at2"/>
<accession>A0A5N5ITK2</accession>
<dbReference type="AlphaFoldDB" id="A0A5N5ITK2"/>
<dbReference type="EMBL" id="VNIK02000015">
    <property type="protein sequence ID" value="KAB5484783.1"/>
    <property type="molecule type" value="Genomic_DNA"/>
</dbReference>
<keyword evidence="2" id="KW-1185">Reference proteome</keyword>
<dbReference type="Pfam" id="PF11751">
    <property type="entry name" value="PorP_SprF"/>
    <property type="match status" value="1"/>
</dbReference>
<reference evidence="1" key="1">
    <citation type="submission" date="2019-10" db="EMBL/GenBank/DDBJ databases">
        <title>Muricauda hadale sp. nov., a piezophilic bacterium isolated from hadopelagic water of the Mariana Trench.</title>
        <authorList>
            <person name="Wei Y."/>
        </authorList>
    </citation>
    <scope>NUCLEOTIDE SEQUENCE [LARGE SCALE GENOMIC DNA]</scope>
    <source>
        <strain evidence="1">MT-229</strain>
    </source>
</reference>
<sequence>MTGKASTKAGTKNFPPAPISISSIWEMAMPRCKAGFSSTTKNDKNRIKDMNIIHKIQILIVAMVLCSTVSGQQDPNYTFYRYNMNIYNPAFAGSSEAAEFSLGVRSQWAGIEGAPESQSAIFGMPVGRNLGLGVSILNDRTFIEQQTWMAIDISYHIQLDGEHQLYFGLKGSANSYDANTNGLITYGVGQDGSLMDYESRFTPNVGAGVYLKHDRYFASLSAPKLLTPDRLQERNGNAYLGVDRMHAYLSGGYTFLLGRTLDLKTMGMLRYVDASPVSVELTGMLDFGERFEFGASYRHDESISGLFLFNISHGLNLGYAYETSIQNSIDGLDNNTHELFMRLKM</sequence>
<organism evidence="1 2">
    <name type="scientific">Flagellimonas hadalis</name>
    <dbReference type="NCBI Taxonomy" id="2597517"/>
    <lineage>
        <taxon>Bacteria</taxon>
        <taxon>Pseudomonadati</taxon>
        <taxon>Bacteroidota</taxon>
        <taxon>Flavobacteriia</taxon>
        <taxon>Flavobacteriales</taxon>
        <taxon>Flavobacteriaceae</taxon>
        <taxon>Flagellimonas</taxon>
    </lineage>
</organism>
<gene>
    <name evidence="1" type="ORF">FOT42_016470</name>
</gene>
<evidence type="ECO:0000313" key="2">
    <source>
        <dbReference type="Proteomes" id="UP000319204"/>
    </source>
</evidence>
<protein>
    <submittedName>
        <fullName evidence="1">Type IX secretion system membrane protein PorP/SprF</fullName>
    </submittedName>
</protein>
<comment type="caution">
    <text evidence="1">The sequence shown here is derived from an EMBL/GenBank/DDBJ whole genome shotgun (WGS) entry which is preliminary data.</text>
</comment>